<evidence type="ECO:0008006" key="3">
    <source>
        <dbReference type="Google" id="ProtNLM"/>
    </source>
</evidence>
<dbReference type="Proteomes" id="UP000582643">
    <property type="component" value="Unassembled WGS sequence"/>
</dbReference>
<gene>
    <name evidence="1" type="ORF">GGE06_005317</name>
</gene>
<name>A0A7W7U4B6_9ACTN</name>
<comment type="caution">
    <text evidence="1">The sequence shown here is derived from an EMBL/GenBank/DDBJ whole genome shotgun (WGS) entry which is preliminary data.</text>
</comment>
<evidence type="ECO:0000313" key="1">
    <source>
        <dbReference type="EMBL" id="MBB4984371.1"/>
    </source>
</evidence>
<protein>
    <recommendedName>
        <fullName evidence="3">Alkylmercury lyase</fullName>
    </recommendedName>
</protein>
<reference evidence="1 2" key="1">
    <citation type="submission" date="2020-08" db="EMBL/GenBank/DDBJ databases">
        <title>Genomic Encyclopedia of Type Strains, Phase III (KMG-III): the genomes of soil and plant-associated and newly described type strains.</title>
        <authorList>
            <person name="Whitman W."/>
        </authorList>
    </citation>
    <scope>NUCLEOTIDE SEQUENCE [LARGE SCALE GENOMIC DNA]</scope>
    <source>
        <strain evidence="1 2">SFB5A</strain>
    </source>
</reference>
<keyword evidence="2" id="KW-1185">Reference proteome</keyword>
<accession>A0A7W7U4B6</accession>
<organism evidence="1 2">
    <name type="scientific">Streptomyces nymphaeiformis</name>
    <dbReference type="NCBI Taxonomy" id="2663842"/>
    <lineage>
        <taxon>Bacteria</taxon>
        <taxon>Bacillati</taxon>
        <taxon>Actinomycetota</taxon>
        <taxon>Actinomycetes</taxon>
        <taxon>Kitasatosporales</taxon>
        <taxon>Streptomycetaceae</taxon>
        <taxon>Streptomyces</taxon>
    </lineage>
</organism>
<sequence>MSSSGTTRITVLTVPDCPNARLVRERITAALRGRTVPVEWIEVADEDEAVRQGMTGSPTLLLDGTDPFAPPGSVPSLSCRIYRHADGTVDGAPAVVDLRRLLA</sequence>
<dbReference type="EMBL" id="JACHJY010000008">
    <property type="protein sequence ID" value="MBB4984371.1"/>
    <property type="molecule type" value="Genomic_DNA"/>
</dbReference>
<dbReference type="AlphaFoldDB" id="A0A7W7U4B6"/>
<evidence type="ECO:0000313" key="2">
    <source>
        <dbReference type="Proteomes" id="UP000582643"/>
    </source>
</evidence>
<proteinExistence type="predicted"/>
<dbReference type="RefSeq" id="WP_184931981.1">
    <property type="nucleotide sequence ID" value="NZ_JACHJY010000008.1"/>
</dbReference>